<organism evidence="1 2">
    <name type="scientific">Neurospora tetrasperma (strain FGSC 2508 / ATCC MYA-4615 / P0657)</name>
    <dbReference type="NCBI Taxonomy" id="510951"/>
    <lineage>
        <taxon>Eukaryota</taxon>
        <taxon>Fungi</taxon>
        <taxon>Dikarya</taxon>
        <taxon>Ascomycota</taxon>
        <taxon>Pezizomycotina</taxon>
        <taxon>Sordariomycetes</taxon>
        <taxon>Sordariomycetidae</taxon>
        <taxon>Sordariales</taxon>
        <taxon>Sordariaceae</taxon>
        <taxon>Neurospora</taxon>
    </lineage>
</organism>
<sequence length="181" mass="20618">MRLWAADEGKGEACESTNDTITLPLAGCETSYGYTLEAPMRGGYDYEHPSFDASNGWNKYVNSFPPGGLHVDPEPHYSFTLEWISDLHRWMEGEIPASHLPDVQDDDSDNDSIKVSFSQLISGLIRAWKKSHASRGYGLYIYWPGQTIVTVFTWEKKDMDICKLLWEVQRGKIPRVKIQRG</sequence>
<evidence type="ECO:0000313" key="1">
    <source>
        <dbReference type="EMBL" id="EGO58494.1"/>
    </source>
</evidence>
<reference evidence="2" key="1">
    <citation type="journal article" date="2011" name="Genetics">
        <title>Massive changes in genome architecture accompany the transition to self-fertility in the filamentous fungus Neurospora tetrasperma.</title>
        <authorList>
            <person name="Ellison C.E."/>
            <person name="Stajich J.E."/>
            <person name="Jacobson D.J."/>
            <person name="Natvig D.O."/>
            <person name="Lapidus A."/>
            <person name="Foster B."/>
            <person name="Aerts A."/>
            <person name="Riley R."/>
            <person name="Lindquist E.A."/>
            <person name="Grigoriev I.V."/>
            <person name="Taylor J.W."/>
        </authorList>
    </citation>
    <scope>NUCLEOTIDE SEQUENCE [LARGE SCALE GENOMIC DNA]</scope>
    <source>
        <strain evidence="2">FGSC 2508 / P0657</strain>
    </source>
</reference>
<dbReference type="RefSeq" id="XP_009851512.1">
    <property type="nucleotide sequence ID" value="XM_009853210.1"/>
</dbReference>
<protein>
    <submittedName>
        <fullName evidence="1">Uncharacterized protein</fullName>
    </submittedName>
</protein>
<dbReference type="EMBL" id="GL891304">
    <property type="protein sequence ID" value="EGO58494.1"/>
    <property type="molecule type" value="Genomic_DNA"/>
</dbReference>
<dbReference type="OrthoDB" id="10602682at2759"/>
<dbReference type="AlphaFoldDB" id="F8MLX9"/>
<dbReference type="HOGENOM" id="CLU_127795_0_0_1"/>
<dbReference type="VEuPathDB" id="FungiDB:NEUTE1DRAFT_110592"/>
<dbReference type="KEGG" id="nte:NEUTE1DRAFT110592"/>
<dbReference type="GeneID" id="20822527"/>
<proteinExistence type="predicted"/>
<keyword evidence="2" id="KW-1185">Reference proteome</keyword>
<gene>
    <name evidence="1" type="ORF">NEUTE1DRAFT_110592</name>
</gene>
<accession>F8MLX9</accession>
<dbReference type="Proteomes" id="UP000008065">
    <property type="component" value="Unassembled WGS sequence"/>
</dbReference>
<name>F8MLX9_NEUT8</name>
<evidence type="ECO:0000313" key="2">
    <source>
        <dbReference type="Proteomes" id="UP000008065"/>
    </source>
</evidence>